<dbReference type="InterPro" id="IPR017871">
    <property type="entry name" value="ABC_transporter-like_CS"/>
</dbReference>
<dbReference type="InterPro" id="IPR003439">
    <property type="entry name" value="ABC_transporter-like_ATP-bd"/>
</dbReference>
<dbReference type="GO" id="GO:0005315">
    <property type="term" value="F:phosphate transmembrane transporter activity"/>
    <property type="evidence" value="ECO:0007669"/>
    <property type="project" value="InterPro"/>
</dbReference>
<dbReference type="RefSeq" id="WP_094592490.1">
    <property type="nucleotide sequence ID" value="NZ_NHPA01000002.1"/>
</dbReference>
<dbReference type="CDD" id="cd03260">
    <property type="entry name" value="ABC_PstB_phosphate_transporter"/>
    <property type="match status" value="1"/>
</dbReference>
<evidence type="ECO:0000313" key="8">
    <source>
        <dbReference type="Proteomes" id="UP000215607"/>
    </source>
</evidence>
<comment type="caution">
    <text evidence="7">The sequence shown here is derived from an EMBL/GenBank/DDBJ whole genome shotgun (WGS) entry which is preliminary data.</text>
</comment>
<dbReference type="SMART" id="SM00382">
    <property type="entry name" value="AAA"/>
    <property type="match status" value="1"/>
</dbReference>
<dbReference type="Pfam" id="PF00005">
    <property type="entry name" value="ABC_tran"/>
    <property type="match status" value="1"/>
</dbReference>
<evidence type="ECO:0000256" key="1">
    <source>
        <dbReference type="ARBA" id="ARBA00022448"/>
    </source>
</evidence>
<keyword evidence="2" id="KW-1003">Cell membrane</keyword>
<evidence type="ECO:0000256" key="3">
    <source>
        <dbReference type="ARBA" id="ARBA00022741"/>
    </source>
</evidence>
<protein>
    <submittedName>
        <fullName evidence="7">Phosphate ABC transporter ATP-binding protein</fullName>
    </submittedName>
</protein>
<sequence length="304" mass="33705">MSENTTQQTQTASTDDRSPTTTTGETVEQTRDEWTDYEFRGDTKLAVEDLDVHYGDDHALKGVSMEIPEKSVTALIGPSGCGKSTYLRCLNRMNDRVSSARIDGSVKLDGQEIYRDGVNLVELRKRVGMVFQSPNPFPKTIRENIAYGPKKHGDLDTGLLARLLNRSDADERDALVERCLRDAALWDEVSDRLDDNALGLSGGQQQRLCIARCLSVDPEVILMDEPASALDPIATAKIEDLIDDLAEEYTVVIVTHNMQQAARISDQTAVFLTGGELVEYGDTDQVFEDPHSERVEDYITGKFG</sequence>
<dbReference type="PROSITE" id="PS50893">
    <property type="entry name" value="ABC_TRANSPORTER_2"/>
    <property type="match status" value="1"/>
</dbReference>
<feature type="domain" description="ABC transporter" evidence="6">
    <location>
        <begin position="45"/>
        <end position="299"/>
    </location>
</feature>
<evidence type="ECO:0000313" key="7">
    <source>
        <dbReference type="EMBL" id="OYR70233.1"/>
    </source>
</evidence>
<dbReference type="PROSITE" id="PS00211">
    <property type="entry name" value="ABC_TRANSPORTER_1"/>
    <property type="match status" value="1"/>
</dbReference>
<evidence type="ECO:0000256" key="2">
    <source>
        <dbReference type="ARBA" id="ARBA00022475"/>
    </source>
</evidence>
<dbReference type="EMBL" id="NHPA01000002">
    <property type="protein sequence ID" value="OYR70233.1"/>
    <property type="molecule type" value="Genomic_DNA"/>
</dbReference>
<feature type="region of interest" description="Disordered" evidence="5">
    <location>
        <begin position="1"/>
        <end position="30"/>
    </location>
</feature>
<dbReference type="InterPro" id="IPR027417">
    <property type="entry name" value="P-loop_NTPase"/>
</dbReference>
<keyword evidence="3" id="KW-0547">Nucleotide-binding</keyword>
<name>A0A256JNQ3_HALEZ</name>
<evidence type="ECO:0000256" key="5">
    <source>
        <dbReference type="SAM" id="MobiDB-lite"/>
    </source>
</evidence>
<dbReference type="NCBIfam" id="TIGR00972">
    <property type="entry name" value="3a0107s01c2"/>
    <property type="match status" value="1"/>
</dbReference>
<dbReference type="GO" id="GO:0035435">
    <property type="term" value="P:phosphate ion transmembrane transport"/>
    <property type="evidence" value="ECO:0007669"/>
    <property type="project" value="InterPro"/>
</dbReference>
<dbReference type="GO" id="GO:0016887">
    <property type="term" value="F:ATP hydrolysis activity"/>
    <property type="evidence" value="ECO:0007669"/>
    <property type="project" value="InterPro"/>
</dbReference>
<evidence type="ECO:0000259" key="6">
    <source>
        <dbReference type="PROSITE" id="PS50893"/>
    </source>
</evidence>
<keyword evidence="1" id="KW-0813">Transport</keyword>
<dbReference type="Gene3D" id="3.40.50.300">
    <property type="entry name" value="P-loop containing nucleotide triphosphate hydrolases"/>
    <property type="match status" value="1"/>
</dbReference>
<evidence type="ECO:0000256" key="4">
    <source>
        <dbReference type="ARBA" id="ARBA00022840"/>
    </source>
</evidence>
<keyword evidence="2" id="KW-0472">Membrane</keyword>
<proteinExistence type="predicted"/>
<dbReference type="SUPFAM" id="SSF52540">
    <property type="entry name" value="P-loop containing nucleoside triphosphate hydrolases"/>
    <property type="match status" value="1"/>
</dbReference>
<organism evidence="7 8">
    <name type="scientific">Halorubrum ezzemoulense</name>
    <name type="common">Halorubrum chaoviator</name>
    <dbReference type="NCBI Taxonomy" id="337243"/>
    <lineage>
        <taxon>Archaea</taxon>
        <taxon>Methanobacteriati</taxon>
        <taxon>Methanobacteriota</taxon>
        <taxon>Stenosarchaea group</taxon>
        <taxon>Halobacteria</taxon>
        <taxon>Halobacteriales</taxon>
        <taxon>Haloferacaceae</taxon>
        <taxon>Halorubrum</taxon>
    </lineage>
</organism>
<dbReference type="PANTHER" id="PTHR43423">
    <property type="entry name" value="ABC TRANSPORTER I FAMILY MEMBER 17"/>
    <property type="match status" value="1"/>
</dbReference>
<dbReference type="GO" id="GO:0005524">
    <property type="term" value="F:ATP binding"/>
    <property type="evidence" value="ECO:0007669"/>
    <property type="project" value="UniProtKB-KW"/>
</dbReference>
<dbReference type="InterPro" id="IPR005670">
    <property type="entry name" value="PstB-like"/>
</dbReference>
<dbReference type="Proteomes" id="UP000215607">
    <property type="component" value="Unassembled WGS sequence"/>
</dbReference>
<accession>A0A256JNQ3</accession>
<gene>
    <name evidence="7" type="ORF">DJ79_00770</name>
</gene>
<dbReference type="AlphaFoldDB" id="A0A256JNQ3"/>
<reference evidence="7 8" key="1">
    <citation type="journal article" date="2014" name="Front. Microbiol.">
        <title>Population and genomic analysis of the genus Halorubrum.</title>
        <authorList>
            <person name="Fullmer M.S."/>
            <person name="Soucy S.M."/>
            <person name="Swithers K.S."/>
            <person name="Makkay A.M."/>
            <person name="Wheeler R."/>
            <person name="Ventosa A."/>
            <person name="Gogarten J.P."/>
            <person name="Papke R.T."/>
        </authorList>
    </citation>
    <scope>NUCLEOTIDE SEQUENCE [LARGE SCALE GENOMIC DNA]</scope>
    <source>
        <strain evidence="7 8">Ga2p</strain>
    </source>
</reference>
<keyword evidence="4 7" id="KW-0067">ATP-binding</keyword>
<dbReference type="InterPro" id="IPR003593">
    <property type="entry name" value="AAA+_ATPase"/>
</dbReference>
<feature type="compositionally biased region" description="Low complexity" evidence="5">
    <location>
        <begin position="1"/>
        <end position="11"/>
    </location>
</feature>
<dbReference type="GO" id="GO:0016020">
    <property type="term" value="C:membrane"/>
    <property type="evidence" value="ECO:0007669"/>
    <property type="project" value="InterPro"/>
</dbReference>
<dbReference type="PANTHER" id="PTHR43423:SF1">
    <property type="entry name" value="ABC TRANSPORTER I FAMILY MEMBER 17"/>
    <property type="match status" value="1"/>
</dbReference>